<keyword evidence="5" id="KW-0812">Transmembrane</keyword>
<sequence>MSQPEKWWWGLLPLVLLWILVNLFMDGTVESDLATRSKAALGTFVQNPAVSVSGRDATLAGSVFSPADAQTAVDHVGGTWGVRRVISELAASPVVKPYDWHISQDGKRVTLSGHVPDTTVQMNLLAAVRAAFPQSQINDQTIYAAGAPEGFEKGALFVISQLAPLAGGNASLTDSGFSIAGKAPTDAVYDAALKAIHAPPKGLTLVKADIVAPLQYTFSATRLDGKLTLTGDVPSEDVHKQILAEAKRLFFNEEIVDRLTVLGNAPQNFGSVILAGINALSRLADGVFTVTNTDVKLSGGALYERAVAAIRTNLADQLPAGYQTDTSAITVHPEDKAVDSKSCQAELDGLLGKATILFETNGATISKSSEGLLDRIVTTIGHCPEATIEISGHTDSTGNEPFNLALSERRAKAVFDYLVAAGIPADKLSATGYGSSRPVASNDTEEGRAKNRRIEFTVK</sequence>
<reference evidence="7 8" key="2">
    <citation type="journal article" date="2010" name="J. Bacteriol.">
        <title>Complete genome sequence of Beijerinckia indica subsp. indica.</title>
        <authorList>
            <person name="Tamas I."/>
            <person name="Dedysh S.N."/>
            <person name="Liesack W."/>
            <person name="Stott M.B."/>
            <person name="Alam M."/>
            <person name="Murrell J.C."/>
            <person name="Dunfield P.F."/>
        </authorList>
    </citation>
    <scope>NUCLEOTIDE SEQUENCE [LARGE SCALE GENOMIC DNA]</scope>
    <source>
        <strain evidence="8">ATCC 9039 / DSM 1715 / NCIMB 8712</strain>
    </source>
</reference>
<dbReference type="KEGG" id="bid:Bind_1196"/>
<dbReference type="PROSITE" id="PS51123">
    <property type="entry name" value="OMPA_2"/>
    <property type="match status" value="1"/>
</dbReference>
<evidence type="ECO:0000256" key="4">
    <source>
        <dbReference type="PROSITE-ProRule" id="PRU00473"/>
    </source>
</evidence>
<dbReference type="PRINTS" id="PR01021">
    <property type="entry name" value="OMPADOMAIN"/>
</dbReference>
<dbReference type="STRING" id="395963.Bind_1196"/>
<comment type="subcellular location">
    <subcellularLocation>
        <location evidence="1">Cell outer membrane</location>
    </subcellularLocation>
</comment>
<dbReference type="InterPro" id="IPR006665">
    <property type="entry name" value="OmpA-like"/>
</dbReference>
<dbReference type="eggNOG" id="COG2823">
    <property type="taxonomic scope" value="Bacteria"/>
</dbReference>
<keyword evidence="2 4" id="KW-0472">Membrane</keyword>
<dbReference type="PANTHER" id="PTHR30329:SF21">
    <property type="entry name" value="LIPOPROTEIN YIAD-RELATED"/>
    <property type="match status" value="1"/>
</dbReference>
<dbReference type="HOGENOM" id="CLU_024178_0_0_5"/>
<proteinExistence type="predicted"/>
<gene>
    <name evidence="7" type="ordered locus">Bind_1196</name>
</gene>
<dbReference type="Gene3D" id="3.40.1520.20">
    <property type="match status" value="2"/>
</dbReference>
<dbReference type="Gene3D" id="3.30.1330.60">
    <property type="entry name" value="OmpA-like domain"/>
    <property type="match status" value="1"/>
</dbReference>
<name>B2IJ75_BEII9</name>
<dbReference type="CDD" id="cd07185">
    <property type="entry name" value="OmpA_C-like"/>
    <property type="match status" value="1"/>
</dbReference>
<dbReference type="InterPro" id="IPR036737">
    <property type="entry name" value="OmpA-like_sf"/>
</dbReference>
<dbReference type="PRINTS" id="PR01023">
    <property type="entry name" value="NAFLGMOTY"/>
</dbReference>
<feature type="domain" description="OmpA-like" evidence="6">
    <location>
        <begin position="344"/>
        <end position="459"/>
    </location>
</feature>
<evidence type="ECO:0000256" key="5">
    <source>
        <dbReference type="SAM" id="Phobius"/>
    </source>
</evidence>
<dbReference type="InterPro" id="IPR007055">
    <property type="entry name" value="BON_dom"/>
</dbReference>
<evidence type="ECO:0000259" key="6">
    <source>
        <dbReference type="PROSITE" id="PS51123"/>
    </source>
</evidence>
<reference evidence="8" key="1">
    <citation type="submission" date="2008-03" db="EMBL/GenBank/DDBJ databases">
        <title>Complete sequence of chromosome of Beijerinckia indica subsp. indica ATCC 9039.</title>
        <authorList>
            <consortium name="US DOE Joint Genome Institute"/>
            <person name="Copeland A."/>
            <person name="Lucas S."/>
            <person name="Lapidus A."/>
            <person name="Glavina del Rio T."/>
            <person name="Dalin E."/>
            <person name="Tice H."/>
            <person name="Bruce D."/>
            <person name="Goodwin L."/>
            <person name="Pitluck S."/>
            <person name="LaButti K."/>
            <person name="Schmutz J."/>
            <person name="Larimer F."/>
            <person name="Land M."/>
            <person name="Hauser L."/>
            <person name="Kyrpides N."/>
            <person name="Mikhailova N."/>
            <person name="Dunfield P.F."/>
            <person name="Dedysh S.N."/>
            <person name="Liesack W."/>
            <person name="Saw J.H."/>
            <person name="Alam M."/>
            <person name="Chen Y."/>
            <person name="Murrell J.C."/>
            <person name="Richardson P."/>
        </authorList>
    </citation>
    <scope>NUCLEOTIDE SEQUENCE [LARGE SCALE GENOMIC DNA]</scope>
    <source>
        <strain evidence="8">ATCC 9039 / DSM 1715 / NCIMB 8712</strain>
    </source>
</reference>
<dbReference type="InterPro" id="IPR050330">
    <property type="entry name" value="Bact_OuterMem_StrucFunc"/>
</dbReference>
<evidence type="ECO:0000256" key="2">
    <source>
        <dbReference type="ARBA" id="ARBA00023136"/>
    </source>
</evidence>
<dbReference type="SUPFAM" id="SSF103088">
    <property type="entry name" value="OmpA-like"/>
    <property type="match status" value="1"/>
</dbReference>
<keyword evidence="5" id="KW-1133">Transmembrane helix</keyword>
<protein>
    <submittedName>
        <fullName evidence="7">OmpA/MotB domain protein</fullName>
    </submittedName>
</protein>
<keyword evidence="3" id="KW-0998">Cell outer membrane</keyword>
<dbReference type="eggNOG" id="COG2885">
    <property type="taxonomic scope" value="Bacteria"/>
</dbReference>
<dbReference type="EMBL" id="CP001016">
    <property type="protein sequence ID" value="ACB94838.1"/>
    <property type="molecule type" value="Genomic_DNA"/>
</dbReference>
<evidence type="ECO:0000256" key="3">
    <source>
        <dbReference type="ARBA" id="ARBA00023237"/>
    </source>
</evidence>
<evidence type="ECO:0000313" key="8">
    <source>
        <dbReference type="Proteomes" id="UP000001695"/>
    </source>
</evidence>
<dbReference type="PANTHER" id="PTHR30329">
    <property type="entry name" value="STATOR ELEMENT OF FLAGELLAR MOTOR COMPLEX"/>
    <property type="match status" value="1"/>
</dbReference>
<dbReference type="RefSeq" id="WP_012384195.1">
    <property type="nucleotide sequence ID" value="NC_010581.1"/>
</dbReference>
<keyword evidence="8" id="KW-1185">Reference proteome</keyword>
<dbReference type="Proteomes" id="UP000001695">
    <property type="component" value="Chromosome"/>
</dbReference>
<dbReference type="GO" id="GO:0009279">
    <property type="term" value="C:cell outer membrane"/>
    <property type="evidence" value="ECO:0007669"/>
    <property type="project" value="UniProtKB-SubCell"/>
</dbReference>
<organism evidence="7 8">
    <name type="scientific">Beijerinckia indica subsp. indica (strain ATCC 9039 / DSM 1715 / NCIMB 8712)</name>
    <dbReference type="NCBI Taxonomy" id="395963"/>
    <lineage>
        <taxon>Bacteria</taxon>
        <taxon>Pseudomonadati</taxon>
        <taxon>Pseudomonadota</taxon>
        <taxon>Alphaproteobacteria</taxon>
        <taxon>Hyphomicrobiales</taxon>
        <taxon>Beijerinckiaceae</taxon>
        <taxon>Beijerinckia</taxon>
    </lineage>
</organism>
<accession>B2IJ75</accession>
<dbReference type="AlphaFoldDB" id="B2IJ75"/>
<dbReference type="OrthoDB" id="5525824at2"/>
<dbReference type="InterPro" id="IPR006664">
    <property type="entry name" value="OMP_bac"/>
</dbReference>
<dbReference type="InterPro" id="IPR006690">
    <property type="entry name" value="OMPA-like_CS"/>
</dbReference>
<dbReference type="Pfam" id="PF04972">
    <property type="entry name" value="BON"/>
    <property type="match status" value="1"/>
</dbReference>
<evidence type="ECO:0000256" key="1">
    <source>
        <dbReference type="ARBA" id="ARBA00004442"/>
    </source>
</evidence>
<dbReference type="Pfam" id="PF00691">
    <property type="entry name" value="OmpA"/>
    <property type="match status" value="1"/>
</dbReference>
<feature type="transmembrane region" description="Helical" evidence="5">
    <location>
        <begin position="7"/>
        <end position="25"/>
    </location>
</feature>
<dbReference type="PROSITE" id="PS01068">
    <property type="entry name" value="OMPA_1"/>
    <property type="match status" value="1"/>
</dbReference>
<evidence type="ECO:0000313" key="7">
    <source>
        <dbReference type="EMBL" id="ACB94838.1"/>
    </source>
</evidence>